<keyword evidence="3" id="KW-1185">Reference proteome</keyword>
<organism evidence="2 3">
    <name type="scientific">Opitutus terrae (strain DSM 11246 / JCM 15787 / PB90-1)</name>
    <dbReference type="NCBI Taxonomy" id="452637"/>
    <lineage>
        <taxon>Bacteria</taxon>
        <taxon>Pseudomonadati</taxon>
        <taxon>Verrucomicrobiota</taxon>
        <taxon>Opitutia</taxon>
        <taxon>Opitutales</taxon>
        <taxon>Opitutaceae</taxon>
        <taxon>Opitutus</taxon>
    </lineage>
</organism>
<sequence length="292" mass="34044">MQFPYLILTAIIASLAVMQINHRVASPMLSILDRWLRWLVFAFGGAQICIGFKLIDRPYWVLVLVLIIVWFLGETMLNWLRIHALSVSPMPLFPRYEVNEDGDEWPIQPRLLKLREWLRGQGFKQVQALKAEIGPGIYLRVSMYQSTDAHTRVQVTFIPQASGAITVCLAAMSMTTDGERYITDNLYVPFAGFYPAHWFVERTPWRRSLRRLLARHHVRLGQAKATLEPWTVDPLTDVNASQQELDRVNTELGFLHHPPERDDLGKITHEGRYRVWKEIWMLNYLGRAMRYE</sequence>
<feature type="transmembrane region" description="Helical" evidence="1">
    <location>
        <begin position="59"/>
        <end position="80"/>
    </location>
</feature>
<dbReference type="OrthoDB" id="186885at2"/>
<evidence type="ECO:0000256" key="1">
    <source>
        <dbReference type="SAM" id="Phobius"/>
    </source>
</evidence>
<dbReference type="EMBL" id="CP001032">
    <property type="protein sequence ID" value="ACB74240.1"/>
    <property type="molecule type" value="Genomic_DNA"/>
</dbReference>
<keyword evidence="1" id="KW-0812">Transmembrane</keyword>
<evidence type="ECO:0000313" key="2">
    <source>
        <dbReference type="EMBL" id="ACB74240.1"/>
    </source>
</evidence>
<protein>
    <submittedName>
        <fullName evidence="2">Uncharacterized protein</fullName>
    </submittedName>
</protein>
<gene>
    <name evidence="2" type="ordered locus">Oter_0952</name>
</gene>
<keyword evidence="1" id="KW-1133">Transmembrane helix</keyword>
<dbReference type="Proteomes" id="UP000007013">
    <property type="component" value="Chromosome"/>
</dbReference>
<keyword evidence="1" id="KW-0472">Membrane</keyword>
<proteinExistence type="predicted"/>
<accession>B1ZXL8</accession>
<name>B1ZXL8_OPITP</name>
<dbReference type="eggNOG" id="ENOG5033R4E">
    <property type="taxonomic scope" value="Bacteria"/>
</dbReference>
<dbReference type="HOGENOM" id="CLU_945659_0_0_0"/>
<dbReference type="KEGG" id="ote:Oter_0952"/>
<dbReference type="RefSeq" id="WP_012373778.1">
    <property type="nucleotide sequence ID" value="NC_010571.1"/>
</dbReference>
<reference evidence="2 3" key="1">
    <citation type="journal article" date="2011" name="J. Bacteriol.">
        <title>Genome sequence of the verrucomicrobium Opitutus terrae PB90-1, an abundant inhabitant of rice paddy soil ecosystems.</title>
        <authorList>
            <person name="van Passel M.W."/>
            <person name="Kant R."/>
            <person name="Palva A."/>
            <person name="Copeland A."/>
            <person name="Lucas S."/>
            <person name="Lapidus A."/>
            <person name="Glavina del Rio T."/>
            <person name="Pitluck S."/>
            <person name="Goltsman E."/>
            <person name="Clum A."/>
            <person name="Sun H."/>
            <person name="Schmutz J."/>
            <person name="Larimer F.W."/>
            <person name="Land M.L."/>
            <person name="Hauser L."/>
            <person name="Kyrpides N."/>
            <person name="Mikhailova N."/>
            <person name="Richardson P.P."/>
            <person name="Janssen P.H."/>
            <person name="de Vos W.M."/>
            <person name="Smidt H."/>
        </authorList>
    </citation>
    <scope>NUCLEOTIDE SEQUENCE [LARGE SCALE GENOMIC DNA]</scope>
    <source>
        <strain evidence="3">DSM 11246 / JCM 15787 / PB90-1</strain>
    </source>
</reference>
<feature type="transmembrane region" description="Helical" evidence="1">
    <location>
        <begin position="35"/>
        <end position="52"/>
    </location>
</feature>
<dbReference type="AlphaFoldDB" id="B1ZXL8"/>
<evidence type="ECO:0000313" key="3">
    <source>
        <dbReference type="Proteomes" id="UP000007013"/>
    </source>
</evidence>